<gene>
    <name evidence="2" type="ORF">C8P64_1996</name>
</gene>
<keyword evidence="3" id="KW-1185">Reference proteome</keyword>
<name>A0A2T6AI23_9FLAO</name>
<dbReference type="EMBL" id="QBKQ01000002">
    <property type="protein sequence ID" value="PTX43468.1"/>
    <property type="molecule type" value="Genomic_DNA"/>
</dbReference>
<protein>
    <submittedName>
        <fullName evidence="2">Uncharacterized protein</fullName>
    </submittedName>
</protein>
<feature type="signal peptide" evidence="1">
    <location>
        <begin position="1"/>
        <end position="21"/>
    </location>
</feature>
<dbReference type="Proteomes" id="UP000244174">
    <property type="component" value="Unassembled WGS sequence"/>
</dbReference>
<evidence type="ECO:0000313" key="3">
    <source>
        <dbReference type="Proteomes" id="UP000244174"/>
    </source>
</evidence>
<comment type="caution">
    <text evidence="2">The sequence shown here is derived from an EMBL/GenBank/DDBJ whole genome shotgun (WGS) entry which is preliminary data.</text>
</comment>
<accession>A0A2T6AI23</accession>
<feature type="chain" id="PRO_5015438248" evidence="1">
    <location>
        <begin position="22"/>
        <end position="158"/>
    </location>
</feature>
<reference evidence="2 3" key="1">
    <citation type="submission" date="2018-04" db="EMBL/GenBank/DDBJ databases">
        <title>Genomic Encyclopedia of Archaeal and Bacterial Type Strains, Phase II (KMG-II): from individual species to whole genera.</title>
        <authorList>
            <person name="Goeker M."/>
        </authorList>
    </citation>
    <scope>NUCLEOTIDE SEQUENCE [LARGE SCALE GENOMIC DNA]</scope>
    <source>
        <strain evidence="2 3">DSM 23082</strain>
    </source>
</reference>
<evidence type="ECO:0000256" key="1">
    <source>
        <dbReference type="SAM" id="SignalP"/>
    </source>
</evidence>
<organism evidence="2 3">
    <name type="scientific">Christiangramia gaetbulicola</name>
    <dbReference type="NCBI Taxonomy" id="703340"/>
    <lineage>
        <taxon>Bacteria</taxon>
        <taxon>Pseudomonadati</taxon>
        <taxon>Bacteroidota</taxon>
        <taxon>Flavobacteriia</taxon>
        <taxon>Flavobacteriales</taxon>
        <taxon>Flavobacteriaceae</taxon>
        <taxon>Christiangramia</taxon>
    </lineage>
</organism>
<keyword evidence="1" id="KW-0732">Signal</keyword>
<dbReference type="AlphaFoldDB" id="A0A2T6AI23"/>
<sequence length="158" mass="18132">MKYINSVFILLCFFLSMSFYGQVNDSLQSVNDTTSILKFSRIYSQNQTYDIRNLNFQSGTNSLVLYNETTNSYDTYLNYEGNYSYSGSSTFFKNDSNFFTNLFLGNDSFIENNSLLMNNRSLLLDDDVRYIVRDSFNPNGASNFSEAIIVGVFGLLFN</sequence>
<evidence type="ECO:0000313" key="2">
    <source>
        <dbReference type="EMBL" id="PTX43468.1"/>
    </source>
</evidence>
<proteinExistence type="predicted"/>